<organism evidence="1 2">
    <name type="scientific">Nonomuraea glycinis</name>
    <dbReference type="NCBI Taxonomy" id="2047744"/>
    <lineage>
        <taxon>Bacteria</taxon>
        <taxon>Bacillati</taxon>
        <taxon>Actinomycetota</taxon>
        <taxon>Actinomycetes</taxon>
        <taxon>Streptosporangiales</taxon>
        <taxon>Streptosporangiaceae</taxon>
        <taxon>Nonomuraea</taxon>
    </lineage>
</organism>
<dbReference type="Proteomes" id="UP000660745">
    <property type="component" value="Unassembled WGS sequence"/>
</dbReference>
<gene>
    <name evidence="1" type="ORF">GCM10012278_03390</name>
</gene>
<comment type="caution">
    <text evidence="1">The sequence shown here is derived from an EMBL/GenBank/DDBJ whole genome shotgun (WGS) entry which is preliminary data.</text>
</comment>
<protein>
    <recommendedName>
        <fullName evidence="3">Tetratricopeptide repeat protein</fullName>
    </recommendedName>
</protein>
<keyword evidence="2" id="KW-1185">Reference proteome</keyword>
<proteinExistence type="predicted"/>
<evidence type="ECO:0008006" key="3">
    <source>
        <dbReference type="Google" id="ProtNLM"/>
    </source>
</evidence>
<evidence type="ECO:0000313" key="2">
    <source>
        <dbReference type="Proteomes" id="UP000660745"/>
    </source>
</evidence>
<accession>A0A918A071</accession>
<reference evidence="1" key="2">
    <citation type="submission" date="2020-09" db="EMBL/GenBank/DDBJ databases">
        <authorList>
            <person name="Sun Q."/>
            <person name="Zhou Y."/>
        </authorList>
    </citation>
    <scope>NUCLEOTIDE SEQUENCE</scope>
    <source>
        <strain evidence="1">CGMCC 4.7430</strain>
    </source>
</reference>
<dbReference type="Gene3D" id="1.25.40.10">
    <property type="entry name" value="Tetratricopeptide repeat domain"/>
    <property type="match status" value="1"/>
</dbReference>
<name>A0A918A071_9ACTN</name>
<dbReference type="EMBL" id="BMNK01000001">
    <property type="protein sequence ID" value="GGP01079.1"/>
    <property type="molecule type" value="Genomic_DNA"/>
</dbReference>
<dbReference type="InterPro" id="IPR011990">
    <property type="entry name" value="TPR-like_helical_dom_sf"/>
</dbReference>
<reference evidence="1" key="1">
    <citation type="journal article" date="2014" name="Int. J. Syst. Evol. Microbiol.">
        <title>Complete genome sequence of Corynebacterium casei LMG S-19264T (=DSM 44701T), isolated from a smear-ripened cheese.</title>
        <authorList>
            <consortium name="US DOE Joint Genome Institute (JGI-PGF)"/>
            <person name="Walter F."/>
            <person name="Albersmeier A."/>
            <person name="Kalinowski J."/>
            <person name="Ruckert C."/>
        </authorList>
    </citation>
    <scope>NUCLEOTIDE SEQUENCE</scope>
    <source>
        <strain evidence="1">CGMCC 4.7430</strain>
    </source>
</reference>
<sequence>MAESLARNRYESGGIPLASRALSHVKNVDKIAGISGSRLQSAVSEMAYQATLVLYDAGKLAHAERTGMLALELAHRAADTGAEAHAMESLSRVALYRGDAARAIMYARRGLNLPDLPPSRAASLAMRLGRSLARIPENSVAARDTLDRALNVDGLSPFTEAVIVGDVAIGLSRLGRYDEAGALLRRAADDIGEYSPLFRAQYIGRQVQTAIKAADPGLAADRIALLTRAVPFVSSARVNKRVADILRESAKWQNIPEVREARQHLAMVSSESPIS</sequence>
<dbReference type="SUPFAM" id="SSF48452">
    <property type="entry name" value="TPR-like"/>
    <property type="match status" value="1"/>
</dbReference>
<evidence type="ECO:0000313" key="1">
    <source>
        <dbReference type="EMBL" id="GGP01079.1"/>
    </source>
</evidence>
<dbReference type="AlphaFoldDB" id="A0A918A071"/>